<accession>A0ABP5E363</accession>
<name>A0ABP5E363_9PSEU</name>
<reference evidence="3" key="1">
    <citation type="journal article" date="2019" name="Int. J. Syst. Evol. Microbiol.">
        <title>The Global Catalogue of Microorganisms (GCM) 10K type strain sequencing project: providing services to taxonomists for standard genome sequencing and annotation.</title>
        <authorList>
            <consortium name="The Broad Institute Genomics Platform"/>
            <consortium name="The Broad Institute Genome Sequencing Center for Infectious Disease"/>
            <person name="Wu L."/>
            <person name="Ma J."/>
        </authorList>
    </citation>
    <scope>NUCLEOTIDE SEQUENCE [LARGE SCALE GENOMIC DNA]</scope>
    <source>
        <strain evidence="3">JCM 14545</strain>
    </source>
</reference>
<sequence length="87" mass="9316">MLVSVDESRARQCRERGPLPGSGEPRRDRYVLGITSSAQGDKPAEGVPHKAGTRCTDQVDYAGDPRPNVEINSEGEDTGVCPAPKHS</sequence>
<feature type="compositionally biased region" description="Basic and acidic residues" evidence="1">
    <location>
        <begin position="1"/>
        <end position="17"/>
    </location>
</feature>
<evidence type="ECO:0000313" key="3">
    <source>
        <dbReference type="Proteomes" id="UP001501116"/>
    </source>
</evidence>
<gene>
    <name evidence="2" type="ORF">GCM10009754_80470</name>
</gene>
<feature type="region of interest" description="Disordered" evidence="1">
    <location>
        <begin position="1"/>
        <end position="87"/>
    </location>
</feature>
<dbReference type="Proteomes" id="UP001501116">
    <property type="component" value="Unassembled WGS sequence"/>
</dbReference>
<evidence type="ECO:0008006" key="4">
    <source>
        <dbReference type="Google" id="ProtNLM"/>
    </source>
</evidence>
<organism evidence="2 3">
    <name type="scientific">Amycolatopsis minnesotensis</name>
    <dbReference type="NCBI Taxonomy" id="337894"/>
    <lineage>
        <taxon>Bacteria</taxon>
        <taxon>Bacillati</taxon>
        <taxon>Actinomycetota</taxon>
        <taxon>Actinomycetes</taxon>
        <taxon>Pseudonocardiales</taxon>
        <taxon>Pseudonocardiaceae</taxon>
        <taxon>Amycolatopsis</taxon>
    </lineage>
</organism>
<dbReference type="EMBL" id="BAAANN010000054">
    <property type="protein sequence ID" value="GAA1990121.1"/>
    <property type="molecule type" value="Genomic_DNA"/>
</dbReference>
<proteinExistence type="predicted"/>
<keyword evidence="3" id="KW-1185">Reference proteome</keyword>
<protein>
    <recommendedName>
        <fullName evidence="4">DDE superfamily endonuclease</fullName>
    </recommendedName>
</protein>
<evidence type="ECO:0000313" key="2">
    <source>
        <dbReference type="EMBL" id="GAA1990121.1"/>
    </source>
</evidence>
<comment type="caution">
    <text evidence="2">The sequence shown here is derived from an EMBL/GenBank/DDBJ whole genome shotgun (WGS) entry which is preliminary data.</text>
</comment>
<evidence type="ECO:0000256" key="1">
    <source>
        <dbReference type="SAM" id="MobiDB-lite"/>
    </source>
</evidence>